<evidence type="ECO:0000256" key="7">
    <source>
        <dbReference type="ARBA" id="ARBA00048505"/>
    </source>
</evidence>
<reference evidence="9 10" key="1">
    <citation type="submission" date="2014-04" db="EMBL/GenBank/DDBJ databases">
        <authorList>
            <person name="Bishop-Lilly K.A."/>
            <person name="Broomall S.M."/>
            <person name="Chain P.S."/>
            <person name="Chertkov O."/>
            <person name="Coyne S.R."/>
            <person name="Daligault H.E."/>
            <person name="Davenport K.W."/>
            <person name="Erkkila T."/>
            <person name="Frey K.G."/>
            <person name="Gibbons H.S."/>
            <person name="Gu W."/>
            <person name="Jaissle J."/>
            <person name="Johnson S.L."/>
            <person name="Koroleva G.I."/>
            <person name="Ladner J.T."/>
            <person name="Lo C.-C."/>
            <person name="Minogue T.D."/>
            <person name="Munk C."/>
            <person name="Palacios G.F."/>
            <person name="Redden C.L."/>
            <person name="Rosenzweig C.N."/>
            <person name="Scholz M.B."/>
            <person name="Teshima H."/>
            <person name="Xu Y."/>
        </authorList>
    </citation>
    <scope>NUCLEOTIDE SEQUENCE [LARGE SCALE GENOMIC DNA]</scope>
    <source>
        <strain evidence="9 10">8244</strain>
    </source>
</reference>
<comment type="similarity">
    <text evidence="1">Belongs to the metallo-beta-lactamase superfamily.</text>
</comment>
<comment type="function">
    <text evidence="6">Counteracts the endogenous Pycsar antiviral defense system. Phosphodiesterase that enables metal-dependent hydrolysis of host cyclic nucleotide Pycsar defense signals such as cCMP and cUMP.</text>
</comment>
<dbReference type="GO" id="GO:0046872">
    <property type="term" value="F:metal ion binding"/>
    <property type="evidence" value="ECO:0007669"/>
    <property type="project" value="UniProtKB-KW"/>
</dbReference>
<evidence type="ECO:0000256" key="2">
    <source>
        <dbReference type="ARBA" id="ARBA00022723"/>
    </source>
</evidence>
<evidence type="ECO:0000313" key="10">
    <source>
        <dbReference type="Proteomes" id="UP000029278"/>
    </source>
</evidence>
<keyword evidence="3" id="KW-0378">Hydrolase</keyword>
<dbReference type="SUPFAM" id="SSF56281">
    <property type="entry name" value="Metallo-hydrolase/oxidoreductase"/>
    <property type="match status" value="1"/>
</dbReference>
<sequence>MTAKIPKVYRVGDVTVTRVTEMMLDGIPPEIYFPGSWNPLFLEENRNSLPVGLIDGNSQLIVSIGTWVVKTPKHTILIDTATGNDKNLPLNPDLANLQLPYLERLKEAGVTPEEVDYVLLTHLHVDHVGWNTKLVDGKWVPTFPNAKYVFPLAEQQYYSSEASHNEANEANFNVYEESVLPVVEAGLTQTIGPEGGEFLDLFTFIPTPGHSIGQMSIRLKSGEEEALFGADVMHHPFQVYNPEWNSMYCEFFDQARISRLRVLELIADRPVIYFSTHFPGSAAGYVTRSGGKYKWNFI</sequence>
<organism evidence="9 10">
    <name type="scientific">Paenibacillus macerans</name>
    <name type="common">Bacillus macerans</name>
    <dbReference type="NCBI Taxonomy" id="44252"/>
    <lineage>
        <taxon>Bacteria</taxon>
        <taxon>Bacillati</taxon>
        <taxon>Bacillota</taxon>
        <taxon>Bacilli</taxon>
        <taxon>Bacillales</taxon>
        <taxon>Paenibacillaceae</taxon>
        <taxon>Paenibacillus</taxon>
    </lineage>
</organism>
<comment type="catalytic activity">
    <reaction evidence="5">
        <text>3',5'-cyclic CMP + H2O = CMP + H(+)</text>
        <dbReference type="Rhea" id="RHEA:72675"/>
        <dbReference type="ChEBI" id="CHEBI:15377"/>
        <dbReference type="ChEBI" id="CHEBI:15378"/>
        <dbReference type="ChEBI" id="CHEBI:58003"/>
        <dbReference type="ChEBI" id="CHEBI:60377"/>
    </reaction>
    <physiologicalReaction direction="left-to-right" evidence="5">
        <dbReference type="Rhea" id="RHEA:72676"/>
    </physiologicalReaction>
</comment>
<evidence type="ECO:0000256" key="1">
    <source>
        <dbReference type="ARBA" id="ARBA00007749"/>
    </source>
</evidence>
<protein>
    <submittedName>
        <fullName evidence="9">Metallo-beta-lactamase superfamily protein</fullName>
    </submittedName>
</protein>
<keyword evidence="4" id="KW-0862">Zinc</keyword>
<dbReference type="InterPro" id="IPR051013">
    <property type="entry name" value="MBL_superfamily_lactonases"/>
</dbReference>
<evidence type="ECO:0000256" key="5">
    <source>
        <dbReference type="ARBA" id="ARBA00034221"/>
    </source>
</evidence>
<evidence type="ECO:0000256" key="6">
    <source>
        <dbReference type="ARBA" id="ARBA00034301"/>
    </source>
</evidence>
<dbReference type="GeneID" id="77010555"/>
<dbReference type="PATRIC" id="fig|44252.3.peg.5454"/>
<keyword evidence="10" id="KW-1185">Reference proteome</keyword>
<comment type="caution">
    <text evidence="9">The sequence shown here is derived from an EMBL/GenBank/DDBJ whole genome shotgun (WGS) entry which is preliminary data.</text>
</comment>
<feature type="domain" description="Metallo-beta-lactamase" evidence="8">
    <location>
        <begin position="63"/>
        <end position="277"/>
    </location>
</feature>
<dbReference type="AlphaFoldDB" id="A0A090Y7I8"/>
<dbReference type="Gene3D" id="3.60.15.10">
    <property type="entry name" value="Ribonuclease Z/Hydroxyacylglutathione hydrolase-like"/>
    <property type="match status" value="1"/>
</dbReference>
<keyword evidence="2" id="KW-0479">Metal-binding</keyword>
<evidence type="ECO:0000313" key="9">
    <source>
        <dbReference type="EMBL" id="KFM94424.1"/>
    </source>
</evidence>
<dbReference type="HOGENOM" id="CLU_056519_1_1_9"/>
<name>A0A090Y7I8_PAEMA</name>
<dbReference type="GO" id="GO:0016787">
    <property type="term" value="F:hydrolase activity"/>
    <property type="evidence" value="ECO:0007669"/>
    <property type="project" value="UniProtKB-KW"/>
</dbReference>
<dbReference type="SMART" id="SM00849">
    <property type="entry name" value="Lactamase_B"/>
    <property type="match status" value="1"/>
</dbReference>
<dbReference type="PANTHER" id="PTHR42978:SF6">
    <property type="entry name" value="QUORUM-QUENCHING LACTONASE YTNP-RELATED"/>
    <property type="match status" value="1"/>
</dbReference>
<evidence type="ECO:0000256" key="4">
    <source>
        <dbReference type="ARBA" id="ARBA00022833"/>
    </source>
</evidence>
<comment type="catalytic activity">
    <reaction evidence="7">
        <text>3',5'-cyclic UMP + H2O = UMP + H(+)</text>
        <dbReference type="Rhea" id="RHEA:70575"/>
        <dbReference type="ChEBI" id="CHEBI:15377"/>
        <dbReference type="ChEBI" id="CHEBI:15378"/>
        <dbReference type="ChEBI" id="CHEBI:57865"/>
        <dbReference type="ChEBI" id="CHEBI:184387"/>
    </reaction>
    <physiologicalReaction direction="left-to-right" evidence="7">
        <dbReference type="Rhea" id="RHEA:70576"/>
    </physiologicalReaction>
</comment>
<accession>A0A090Y7I8</accession>
<dbReference type="RefSeq" id="WP_036618345.1">
    <property type="nucleotide sequence ID" value="NZ_JAKOBR010000100.1"/>
</dbReference>
<evidence type="ECO:0000259" key="8">
    <source>
        <dbReference type="SMART" id="SM00849"/>
    </source>
</evidence>
<dbReference type="EMBL" id="JMQA01000047">
    <property type="protein sequence ID" value="KFM94424.1"/>
    <property type="molecule type" value="Genomic_DNA"/>
</dbReference>
<dbReference type="OrthoDB" id="9802897at2"/>
<gene>
    <name evidence="9" type="ORF">DJ90_1170</name>
</gene>
<dbReference type="InterPro" id="IPR001279">
    <property type="entry name" value="Metallo-B-lactamas"/>
</dbReference>
<dbReference type="CDD" id="cd16277">
    <property type="entry name" value="metallo-hydrolase-like_MBL-fold"/>
    <property type="match status" value="1"/>
</dbReference>
<proteinExistence type="inferred from homology"/>
<dbReference type="PANTHER" id="PTHR42978">
    <property type="entry name" value="QUORUM-QUENCHING LACTONASE YTNP-RELATED-RELATED"/>
    <property type="match status" value="1"/>
</dbReference>
<evidence type="ECO:0000256" key="3">
    <source>
        <dbReference type="ARBA" id="ARBA00022801"/>
    </source>
</evidence>
<dbReference type="Pfam" id="PF00753">
    <property type="entry name" value="Lactamase_B"/>
    <property type="match status" value="1"/>
</dbReference>
<dbReference type="STRING" id="44252.DJ90_1170"/>
<dbReference type="Proteomes" id="UP000029278">
    <property type="component" value="Unassembled WGS sequence"/>
</dbReference>
<dbReference type="InterPro" id="IPR036866">
    <property type="entry name" value="RibonucZ/Hydroxyglut_hydro"/>
</dbReference>